<gene>
    <name evidence="1" type="ORF">Abci_046_009</name>
    <name evidence="2" type="ORF">ACI01nite_25310</name>
</gene>
<protein>
    <submittedName>
        <fullName evidence="1">Uncharacterized protein</fullName>
    </submittedName>
</protein>
<dbReference type="EMBL" id="BAMV01000044">
    <property type="protein sequence ID" value="GAN61576.1"/>
    <property type="molecule type" value="Genomic_DNA"/>
</dbReference>
<dbReference type="AlphaFoldDB" id="A0A0D6N7V0"/>
<organism evidence="1 3">
    <name type="scientific">Acetobacter cibinongensis</name>
    <dbReference type="NCBI Taxonomy" id="146475"/>
    <lineage>
        <taxon>Bacteria</taxon>
        <taxon>Pseudomonadati</taxon>
        <taxon>Pseudomonadota</taxon>
        <taxon>Alphaproteobacteria</taxon>
        <taxon>Acetobacterales</taxon>
        <taxon>Acetobacteraceae</taxon>
        <taxon>Acetobacter</taxon>
    </lineage>
</organism>
<dbReference type="RefSeq" id="WP_146807001.1">
    <property type="nucleotide sequence ID" value="NZ_BAMV01000044.1"/>
</dbReference>
<evidence type="ECO:0000313" key="4">
    <source>
        <dbReference type="Proteomes" id="UP000321891"/>
    </source>
</evidence>
<accession>A0A6N3STX6</accession>
<proteinExistence type="predicted"/>
<dbReference type="EMBL" id="BJVU01000016">
    <property type="protein sequence ID" value="GEL59929.1"/>
    <property type="molecule type" value="Genomic_DNA"/>
</dbReference>
<keyword evidence="4" id="KW-1185">Reference proteome</keyword>
<dbReference type="Proteomes" id="UP000032671">
    <property type="component" value="Unassembled WGS sequence"/>
</dbReference>
<dbReference type="Proteomes" id="UP000321891">
    <property type="component" value="Unassembled WGS sequence"/>
</dbReference>
<reference evidence="2 4" key="2">
    <citation type="submission" date="2019-07" db="EMBL/GenBank/DDBJ databases">
        <title>Whole genome shotgun sequence of Acetobacter cibinongensis NBRC 16605.</title>
        <authorList>
            <person name="Hosoyama A."/>
            <person name="Uohara A."/>
            <person name="Ohji S."/>
            <person name="Ichikawa N."/>
        </authorList>
    </citation>
    <scope>NUCLEOTIDE SEQUENCE [LARGE SCALE GENOMIC DNA]</scope>
    <source>
        <strain evidence="2 4">NBRC 16605</strain>
    </source>
</reference>
<comment type="caution">
    <text evidence="1">The sequence shown here is derived from an EMBL/GenBank/DDBJ whole genome shotgun (WGS) entry which is preliminary data.</text>
</comment>
<reference evidence="1 3" key="1">
    <citation type="submission" date="2012-11" db="EMBL/GenBank/DDBJ databases">
        <title>Whole genome sequence of Acetobacter cibinongensis 4H-1.</title>
        <authorList>
            <person name="Azuma Y."/>
            <person name="Higashiura N."/>
            <person name="Hirakawa H."/>
            <person name="Matsushita K."/>
        </authorList>
    </citation>
    <scope>NUCLEOTIDE SEQUENCE [LARGE SCALE GENOMIC DNA]</scope>
    <source>
        <strain evidence="1 3">4H-1</strain>
    </source>
</reference>
<evidence type="ECO:0000313" key="1">
    <source>
        <dbReference type="EMBL" id="GAN61576.1"/>
    </source>
</evidence>
<accession>A0A0D6N7V0</accession>
<sequence>MKADGTVDASNVTGYSTSVAGNMMVFLQVVSATGLQHIPNGDKTDQLMMTPQQAQEIGQALVHAASIALSNTGGSRPN</sequence>
<name>A0A0D6N7V0_9PROT</name>
<evidence type="ECO:0000313" key="2">
    <source>
        <dbReference type="EMBL" id="GEL59929.1"/>
    </source>
</evidence>
<evidence type="ECO:0000313" key="3">
    <source>
        <dbReference type="Proteomes" id="UP000032671"/>
    </source>
</evidence>